<dbReference type="SUPFAM" id="SSF48008">
    <property type="entry name" value="GntR ligand-binding domain-like"/>
    <property type="match status" value="1"/>
</dbReference>
<dbReference type="PROSITE" id="PS50949">
    <property type="entry name" value="HTH_GNTR"/>
    <property type="match status" value="1"/>
</dbReference>
<evidence type="ECO:0000313" key="6">
    <source>
        <dbReference type="Proteomes" id="UP000248706"/>
    </source>
</evidence>
<dbReference type="SMART" id="SM00895">
    <property type="entry name" value="FCD"/>
    <property type="match status" value="1"/>
</dbReference>
<dbReference type="AlphaFoldDB" id="A0A328VDT7"/>
<dbReference type="InterPro" id="IPR011711">
    <property type="entry name" value="GntR_C"/>
</dbReference>
<dbReference type="CDD" id="cd07377">
    <property type="entry name" value="WHTH_GntR"/>
    <property type="match status" value="1"/>
</dbReference>
<dbReference type="InterPro" id="IPR036388">
    <property type="entry name" value="WH-like_DNA-bd_sf"/>
</dbReference>
<dbReference type="InterPro" id="IPR008920">
    <property type="entry name" value="TF_FadR/GntR_C"/>
</dbReference>
<keyword evidence="6" id="KW-1185">Reference proteome</keyword>
<dbReference type="GO" id="GO:0003700">
    <property type="term" value="F:DNA-binding transcription factor activity"/>
    <property type="evidence" value="ECO:0007669"/>
    <property type="project" value="InterPro"/>
</dbReference>
<organism evidence="5 6">
    <name type="scientific">Thermogemmatispora tikiterensis</name>
    <dbReference type="NCBI Taxonomy" id="1825093"/>
    <lineage>
        <taxon>Bacteria</taxon>
        <taxon>Bacillati</taxon>
        <taxon>Chloroflexota</taxon>
        <taxon>Ktedonobacteria</taxon>
        <taxon>Thermogemmatisporales</taxon>
        <taxon>Thermogemmatisporaceae</taxon>
        <taxon>Thermogemmatispora</taxon>
    </lineage>
</organism>
<evidence type="ECO:0000259" key="4">
    <source>
        <dbReference type="PROSITE" id="PS50949"/>
    </source>
</evidence>
<dbReference type="PANTHER" id="PTHR43537:SF24">
    <property type="entry name" value="GLUCONATE OPERON TRANSCRIPTIONAL REPRESSOR"/>
    <property type="match status" value="1"/>
</dbReference>
<dbReference type="InterPro" id="IPR000524">
    <property type="entry name" value="Tscrpt_reg_HTH_GntR"/>
</dbReference>
<dbReference type="InterPro" id="IPR036390">
    <property type="entry name" value="WH_DNA-bd_sf"/>
</dbReference>
<name>A0A328VDT7_9CHLR</name>
<dbReference type="Proteomes" id="UP000248706">
    <property type="component" value="Unassembled WGS sequence"/>
</dbReference>
<proteinExistence type="predicted"/>
<dbReference type="EMBL" id="MCIF01000002">
    <property type="protein sequence ID" value="RAQ94162.1"/>
    <property type="molecule type" value="Genomic_DNA"/>
</dbReference>
<keyword evidence="1" id="KW-0805">Transcription regulation</keyword>
<protein>
    <recommendedName>
        <fullName evidence="4">HTH gntR-type domain-containing protein</fullName>
    </recommendedName>
</protein>
<evidence type="ECO:0000256" key="3">
    <source>
        <dbReference type="ARBA" id="ARBA00023163"/>
    </source>
</evidence>
<dbReference type="Gene3D" id="1.20.120.530">
    <property type="entry name" value="GntR ligand-binding domain-like"/>
    <property type="match status" value="1"/>
</dbReference>
<dbReference type="Gene3D" id="1.10.10.10">
    <property type="entry name" value="Winged helix-like DNA-binding domain superfamily/Winged helix DNA-binding domain"/>
    <property type="match status" value="1"/>
</dbReference>
<keyword evidence="3" id="KW-0804">Transcription</keyword>
<evidence type="ECO:0000313" key="5">
    <source>
        <dbReference type="EMBL" id="RAQ94162.1"/>
    </source>
</evidence>
<feature type="domain" description="HTH gntR-type" evidence="4">
    <location>
        <begin position="15"/>
        <end position="82"/>
    </location>
</feature>
<dbReference type="SUPFAM" id="SSF46785">
    <property type="entry name" value="Winged helix' DNA-binding domain"/>
    <property type="match status" value="1"/>
</dbReference>
<dbReference type="GO" id="GO:0003677">
    <property type="term" value="F:DNA binding"/>
    <property type="evidence" value="ECO:0007669"/>
    <property type="project" value="UniProtKB-KW"/>
</dbReference>
<keyword evidence="2" id="KW-0238">DNA-binding</keyword>
<dbReference type="PANTHER" id="PTHR43537">
    <property type="entry name" value="TRANSCRIPTIONAL REGULATOR, GNTR FAMILY"/>
    <property type="match status" value="1"/>
</dbReference>
<dbReference type="Pfam" id="PF07729">
    <property type="entry name" value="FCD"/>
    <property type="match status" value="1"/>
</dbReference>
<reference evidence="5 6" key="1">
    <citation type="submission" date="2016-08" db="EMBL/GenBank/DDBJ databases">
        <title>Analysis of Carbohydrate Active Enzymes in Thermogemmatispora T81 Reveals Carbohydrate Degradation Ability.</title>
        <authorList>
            <person name="Tomazini A."/>
            <person name="Lal S."/>
            <person name="Stott M."/>
            <person name="Henrissat B."/>
            <person name="Polikarpov I."/>
            <person name="Sparling R."/>
            <person name="Levin D.B."/>
        </authorList>
    </citation>
    <scope>NUCLEOTIDE SEQUENCE [LARGE SCALE GENOMIC DNA]</scope>
    <source>
        <strain evidence="5 6">T81</strain>
    </source>
</reference>
<gene>
    <name evidence="5" type="ORF">A4R35_01365</name>
</gene>
<sequence length="239" mass="27020">MRQPQEQPQSVNSRSRKRDRAYQFLKQLLLEGELQPGVALDVNAIASELAMSRTPVLEAISLLEREGFLSVVPQVGVFVRITPSEETYQRMIARAALEGVLAARAAQQIDPRTLAELQSLLEQMDEQSSDSLTYGALNRDFHRLIHQAACLPVIRDLIDQLWDTLEYTGYSKQLFTSRQASQREHKAIFAALCAHDPHRARTLMEQHVLRVAELFAPTEPLASSKPATQQLTRQTRHPD</sequence>
<evidence type="ECO:0000256" key="1">
    <source>
        <dbReference type="ARBA" id="ARBA00023015"/>
    </source>
</evidence>
<evidence type="ECO:0000256" key="2">
    <source>
        <dbReference type="ARBA" id="ARBA00023125"/>
    </source>
</evidence>
<dbReference type="SMART" id="SM00345">
    <property type="entry name" value="HTH_GNTR"/>
    <property type="match status" value="1"/>
</dbReference>
<comment type="caution">
    <text evidence="5">The sequence shown here is derived from an EMBL/GenBank/DDBJ whole genome shotgun (WGS) entry which is preliminary data.</text>
</comment>
<dbReference type="Pfam" id="PF00392">
    <property type="entry name" value="GntR"/>
    <property type="match status" value="1"/>
</dbReference>
<accession>A0A328VDT7</accession>